<accession>A0A5T5VGH8</accession>
<organism evidence="1">
    <name type="scientific">Salmonella enterica</name>
    <name type="common">Salmonella choleraesuis</name>
    <dbReference type="NCBI Taxonomy" id="28901"/>
    <lineage>
        <taxon>Bacteria</taxon>
        <taxon>Pseudomonadati</taxon>
        <taxon>Pseudomonadota</taxon>
        <taxon>Gammaproteobacteria</taxon>
        <taxon>Enterobacterales</taxon>
        <taxon>Enterobacteriaceae</taxon>
        <taxon>Salmonella</taxon>
    </lineage>
</organism>
<dbReference type="EMBL" id="AAGCFF010000025">
    <property type="protein sequence ID" value="EBM3262771.1"/>
    <property type="molecule type" value="Genomic_DNA"/>
</dbReference>
<name>A0A5T5VGH8_SALER</name>
<sequence>MITVNRNRIRSLFISIINQWVMCFPSKFPRISVFRSFCLYHIQIQFNISFTTKSEHHVSFIIAFIEIEFRGVL</sequence>
<proteinExistence type="predicted"/>
<reference evidence="1" key="1">
    <citation type="submission" date="2018-08" db="EMBL/GenBank/DDBJ databases">
        <authorList>
            <consortium name="PulseNet: The National Subtyping Network for Foodborne Disease Surveillance"/>
            <person name="Tarr C.L."/>
            <person name="Trees E."/>
            <person name="Katz L.S."/>
            <person name="Carleton-Romer H.A."/>
            <person name="Stroika S."/>
            <person name="Kucerova Z."/>
            <person name="Roache K.F."/>
            <person name="Sabol A.L."/>
            <person name="Besser J."/>
            <person name="Gerner-Smidt P."/>
        </authorList>
    </citation>
    <scope>NUCLEOTIDE SEQUENCE</scope>
    <source>
        <strain evidence="1">PNUSAS048461</strain>
    </source>
</reference>
<evidence type="ECO:0000313" key="1">
    <source>
        <dbReference type="EMBL" id="EBM3262771.1"/>
    </source>
</evidence>
<gene>
    <name evidence="1" type="ORF">DXQ74_23370</name>
</gene>
<protein>
    <submittedName>
        <fullName evidence="1">Uncharacterized protein</fullName>
    </submittedName>
</protein>
<comment type="caution">
    <text evidence="1">The sequence shown here is derived from an EMBL/GenBank/DDBJ whole genome shotgun (WGS) entry which is preliminary data.</text>
</comment>
<dbReference type="AlphaFoldDB" id="A0A5T5VGH8"/>